<dbReference type="PANTHER" id="PTHR43798:SF33">
    <property type="entry name" value="HYDROLASE, PUTATIVE (AFU_ORTHOLOGUE AFUA_2G14860)-RELATED"/>
    <property type="match status" value="1"/>
</dbReference>
<sequence>MKTLIILHGWQSSKEKWQKTKQILESEELKIIVPDIPGFKPKTELKKPWNLNDYLDWFKEFYEKEKVEEPFFLLGHSFGGRMSIKFAAEHPEKVKGLILVSAAGINKRSFYKKILGLGATAAKKLKIEKIPLLKDFWGIFKKFFYHYILRKTDYLQASGFLKETIKNILNEDLTSFLDKIFVPTLIIWGEKDRITPLKDAYLMKEKIKNSQLKLLKNVSHTPHLENPRILAQEIKDFVGESKPN</sequence>
<name>A0A2H0UWH6_9BACT</name>
<dbReference type="Gene3D" id="3.40.50.1820">
    <property type="entry name" value="alpha/beta hydrolase"/>
    <property type="match status" value="1"/>
</dbReference>
<dbReference type="PRINTS" id="PR00111">
    <property type="entry name" value="ABHYDROLASE"/>
</dbReference>
<reference evidence="3" key="1">
    <citation type="submission" date="2017-09" db="EMBL/GenBank/DDBJ databases">
        <title>Depth-based differentiation of microbial function through sediment-hosted aquifers and enrichment of novel symbionts in the deep terrestrial subsurface.</title>
        <authorList>
            <person name="Probst A.J."/>
            <person name="Ladd B."/>
            <person name="Jarett J.K."/>
            <person name="Geller-Mcgrath D.E."/>
            <person name="Sieber C.M.K."/>
            <person name="Emerson J.B."/>
            <person name="Anantharaman K."/>
            <person name="Thomas B.C."/>
            <person name="Malmstrom R."/>
            <person name="Stieglmeier M."/>
            <person name="Klingl A."/>
            <person name="Woyke T."/>
            <person name="Ryan C.M."/>
            <person name="Banfield J.F."/>
        </authorList>
    </citation>
    <scope>NUCLEOTIDE SEQUENCE [LARGE SCALE GENOMIC DNA]</scope>
</reference>
<proteinExistence type="predicted"/>
<dbReference type="EMBL" id="PFAU01000025">
    <property type="protein sequence ID" value="PIR91167.1"/>
    <property type="molecule type" value="Genomic_DNA"/>
</dbReference>
<accession>A0A2H0UWH6</accession>
<dbReference type="AlphaFoldDB" id="A0A2H0UWH6"/>
<dbReference type="Pfam" id="PF00561">
    <property type="entry name" value="Abhydrolase_1"/>
    <property type="match status" value="1"/>
</dbReference>
<dbReference type="InterPro" id="IPR050266">
    <property type="entry name" value="AB_hydrolase_sf"/>
</dbReference>
<evidence type="ECO:0000313" key="3">
    <source>
        <dbReference type="Proteomes" id="UP000230882"/>
    </source>
</evidence>
<dbReference type="Proteomes" id="UP000230882">
    <property type="component" value="Unassembled WGS sequence"/>
</dbReference>
<dbReference type="InterPro" id="IPR029058">
    <property type="entry name" value="AB_hydrolase_fold"/>
</dbReference>
<evidence type="ECO:0000259" key="1">
    <source>
        <dbReference type="Pfam" id="PF00561"/>
    </source>
</evidence>
<dbReference type="SUPFAM" id="SSF53474">
    <property type="entry name" value="alpha/beta-Hydrolases"/>
    <property type="match status" value="1"/>
</dbReference>
<dbReference type="InterPro" id="IPR000073">
    <property type="entry name" value="AB_hydrolase_1"/>
</dbReference>
<comment type="caution">
    <text evidence="2">The sequence shown here is derived from an EMBL/GenBank/DDBJ whole genome shotgun (WGS) entry which is preliminary data.</text>
</comment>
<organism evidence="2 3">
    <name type="scientific">bacterium (Candidatus Gribaldobacteria) CG10_big_fil_rev_8_21_14_0_10_37_46</name>
    <dbReference type="NCBI Taxonomy" id="2014276"/>
    <lineage>
        <taxon>Bacteria</taxon>
        <taxon>Candidatus Gribaldobacteria</taxon>
    </lineage>
</organism>
<feature type="domain" description="AB hydrolase-1" evidence="1">
    <location>
        <begin position="3"/>
        <end position="227"/>
    </location>
</feature>
<dbReference type="GO" id="GO:0016020">
    <property type="term" value="C:membrane"/>
    <property type="evidence" value="ECO:0007669"/>
    <property type="project" value="TreeGrafter"/>
</dbReference>
<dbReference type="PANTHER" id="PTHR43798">
    <property type="entry name" value="MONOACYLGLYCEROL LIPASE"/>
    <property type="match status" value="1"/>
</dbReference>
<protein>
    <recommendedName>
        <fullName evidence="1">AB hydrolase-1 domain-containing protein</fullName>
    </recommendedName>
</protein>
<gene>
    <name evidence="2" type="ORF">COU02_00990</name>
</gene>
<evidence type="ECO:0000313" key="2">
    <source>
        <dbReference type="EMBL" id="PIR91167.1"/>
    </source>
</evidence>